<organism evidence="2 3">
    <name type="scientific">Vespula germanica</name>
    <name type="common">German yellow jacket</name>
    <name type="synonym">Paravespula germanica</name>
    <dbReference type="NCBI Taxonomy" id="30212"/>
    <lineage>
        <taxon>Eukaryota</taxon>
        <taxon>Metazoa</taxon>
        <taxon>Ecdysozoa</taxon>
        <taxon>Arthropoda</taxon>
        <taxon>Hexapoda</taxon>
        <taxon>Insecta</taxon>
        <taxon>Pterygota</taxon>
        <taxon>Neoptera</taxon>
        <taxon>Endopterygota</taxon>
        <taxon>Hymenoptera</taxon>
        <taxon>Apocrita</taxon>
        <taxon>Aculeata</taxon>
        <taxon>Vespoidea</taxon>
        <taxon>Vespidae</taxon>
        <taxon>Vespinae</taxon>
        <taxon>Vespula</taxon>
    </lineage>
</organism>
<comment type="caution">
    <text evidence="2">The sequence shown here is derived from an EMBL/GenBank/DDBJ whole genome shotgun (WGS) entry which is preliminary data.</text>
</comment>
<evidence type="ECO:0000313" key="3">
    <source>
        <dbReference type="Proteomes" id="UP000617340"/>
    </source>
</evidence>
<dbReference type="AlphaFoldDB" id="A0A834MQW6"/>
<proteinExistence type="predicted"/>
<dbReference type="Proteomes" id="UP000617340">
    <property type="component" value="Unassembled WGS sequence"/>
</dbReference>
<sequence length="73" mass="8209">MVINNDSKRKGLGIKAEDEEEVEGVTGDEEVDGDADVGLSPNTDFAILDLNSKVPNTVYRKERVEWIIEIFRE</sequence>
<accession>A0A834MQW6</accession>
<gene>
    <name evidence="2" type="ORF">HZH68_016194</name>
</gene>
<feature type="compositionally biased region" description="Acidic residues" evidence="1">
    <location>
        <begin position="17"/>
        <end position="35"/>
    </location>
</feature>
<dbReference type="EMBL" id="JACSDZ010000023">
    <property type="protein sequence ID" value="KAF7380329.1"/>
    <property type="molecule type" value="Genomic_DNA"/>
</dbReference>
<keyword evidence="3" id="KW-1185">Reference proteome</keyword>
<reference evidence="2" key="1">
    <citation type="journal article" date="2020" name="G3 (Bethesda)">
        <title>High-Quality Assemblies for Three Invasive Social Wasps from the &lt;i&gt;Vespula&lt;/i&gt; Genus.</title>
        <authorList>
            <person name="Harrop T.W.R."/>
            <person name="Guhlin J."/>
            <person name="McLaughlin G.M."/>
            <person name="Permina E."/>
            <person name="Stockwell P."/>
            <person name="Gilligan J."/>
            <person name="Le Lec M.F."/>
            <person name="Gruber M.A.M."/>
            <person name="Quinn O."/>
            <person name="Lovegrove M."/>
            <person name="Duncan E.J."/>
            <person name="Remnant E.J."/>
            <person name="Van Eeckhoven J."/>
            <person name="Graham B."/>
            <person name="Knapp R.A."/>
            <person name="Langford K.W."/>
            <person name="Kronenberg Z."/>
            <person name="Press M.O."/>
            <person name="Eacker S.M."/>
            <person name="Wilson-Rankin E.E."/>
            <person name="Purcell J."/>
            <person name="Lester P.J."/>
            <person name="Dearden P.K."/>
        </authorList>
    </citation>
    <scope>NUCLEOTIDE SEQUENCE</scope>
    <source>
        <strain evidence="2">Linc-1</strain>
    </source>
</reference>
<name>A0A834MQW6_VESGE</name>
<evidence type="ECO:0000313" key="2">
    <source>
        <dbReference type="EMBL" id="KAF7380329.1"/>
    </source>
</evidence>
<protein>
    <submittedName>
        <fullName evidence="2">Uncharacterized protein</fullName>
    </submittedName>
</protein>
<evidence type="ECO:0000256" key="1">
    <source>
        <dbReference type="SAM" id="MobiDB-lite"/>
    </source>
</evidence>
<feature type="region of interest" description="Disordered" evidence="1">
    <location>
        <begin position="1"/>
        <end position="38"/>
    </location>
</feature>